<dbReference type="EMBL" id="CP002418">
    <property type="protein sequence ID" value="ADU43490.1"/>
    <property type="molecule type" value="Genomic_DNA"/>
</dbReference>
<name>E6VMK0_RHOPX</name>
<dbReference type="HOGENOM" id="CLU_3029472_0_0_5"/>
<protein>
    <submittedName>
        <fullName evidence="1">Uncharacterized protein</fullName>
    </submittedName>
</protein>
<dbReference type="STRING" id="652103.Rpdx1_1878"/>
<dbReference type="AlphaFoldDB" id="E6VMK0"/>
<reference evidence="1" key="1">
    <citation type="submission" date="2010-12" db="EMBL/GenBank/DDBJ databases">
        <title>Complete sequence of Rhodopseudomonas palustris DX-1.</title>
        <authorList>
            <consortium name="US DOE Joint Genome Institute"/>
            <person name="Lucas S."/>
            <person name="Copeland A."/>
            <person name="Lapidus A."/>
            <person name="Cheng J.-F."/>
            <person name="Goodwin L."/>
            <person name="Pitluck S."/>
            <person name="Misra M."/>
            <person name="Chertkov O."/>
            <person name="Detter J.C."/>
            <person name="Han C."/>
            <person name="Tapia R."/>
            <person name="Land M."/>
            <person name="Hauser L."/>
            <person name="Kyrpides N."/>
            <person name="Ivanova N."/>
            <person name="Ovchinnikova G."/>
            <person name="Logan B."/>
            <person name="Oda Y."/>
            <person name="Harwood C."/>
            <person name="Woyke T."/>
        </authorList>
    </citation>
    <scope>NUCLEOTIDE SEQUENCE [LARGE SCALE GENOMIC DNA]</scope>
    <source>
        <strain evidence="1">DX-1</strain>
    </source>
</reference>
<sequence length="55" mass="6408">MDQKYLIKQYNIYSVVVEVPKRLQAKAGRKRFKKSLGVEPQQVVLGESESADWRL</sequence>
<evidence type="ECO:0000313" key="2">
    <source>
        <dbReference type="Proteomes" id="UP000001402"/>
    </source>
</evidence>
<organism evidence="1 2">
    <name type="scientific">Rhodopseudomonas palustris (strain DX-1)</name>
    <dbReference type="NCBI Taxonomy" id="652103"/>
    <lineage>
        <taxon>Bacteria</taxon>
        <taxon>Pseudomonadati</taxon>
        <taxon>Pseudomonadota</taxon>
        <taxon>Alphaproteobacteria</taxon>
        <taxon>Hyphomicrobiales</taxon>
        <taxon>Nitrobacteraceae</taxon>
        <taxon>Rhodopseudomonas</taxon>
    </lineage>
</organism>
<proteinExistence type="predicted"/>
<dbReference type="KEGG" id="rpx:Rpdx1_1878"/>
<evidence type="ECO:0000313" key="1">
    <source>
        <dbReference type="EMBL" id="ADU43490.1"/>
    </source>
</evidence>
<dbReference type="Proteomes" id="UP000001402">
    <property type="component" value="Chromosome"/>
</dbReference>
<gene>
    <name evidence="1" type="ordered locus">Rpdx1_1878</name>
</gene>
<accession>E6VMK0</accession>